<keyword evidence="2" id="KW-1185">Reference proteome</keyword>
<name>A0A9W6LPA3_9FUSO</name>
<evidence type="ECO:0000313" key="1">
    <source>
        <dbReference type="EMBL" id="GLI57377.1"/>
    </source>
</evidence>
<gene>
    <name evidence="1" type="ORF">PM10SUCC1_28910</name>
</gene>
<organism evidence="1 2">
    <name type="scientific">Propionigenium maris DSM 9537</name>
    <dbReference type="NCBI Taxonomy" id="1123000"/>
    <lineage>
        <taxon>Bacteria</taxon>
        <taxon>Fusobacteriati</taxon>
        <taxon>Fusobacteriota</taxon>
        <taxon>Fusobacteriia</taxon>
        <taxon>Fusobacteriales</taxon>
        <taxon>Fusobacteriaceae</taxon>
        <taxon>Propionigenium</taxon>
    </lineage>
</organism>
<dbReference type="RefSeq" id="WP_281836958.1">
    <property type="nucleotide sequence ID" value="NZ_BSDY01000016.1"/>
</dbReference>
<protein>
    <submittedName>
        <fullName evidence="1">Uncharacterized protein</fullName>
    </submittedName>
</protein>
<dbReference type="Proteomes" id="UP001144471">
    <property type="component" value="Unassembled WGS sequence"/>
</dbReference>
<accession>A0A9W6LPA3</accession>
<evidence type="ECO:0000313" key="2">
    <source>
        <dbReference type="Proteomes" id="UP001144471"/>
    </source>
</evidence>
<dbReference type="AlphaFoldDB" id="A0A9W6LPA3"/>
<proteinExistence type="predicted"/>
<reference evidence="1" key="1">
    <citation type="submission" date="2022-12" db="EMBL/GenBank/DDBJ databases">
        <title>Reference genome sequencing for broad-spectrum identification of bacterial and archaeal isolates by mass spectrometry.</title>
        <authorList>
            <person name="Sekiguchi Y."/>
            <person name="Tourlousse D.M."/>
        </authorList>
    </citation>
    <scope>NUCLEOTIDE SEQUENCE</scope>
    <source>
        <strain evidence="1">10succ1</strain>
    </source>
</reference>
<sequence length="390" mass="45331">MRHDITKWMIHFTSDFFNEDDYGELYGYGDAYDVLKTILRINGLKPSYSLRNGKTTLFGGEPVICATEMPIYSLIEYVKSRNDSTMVGGYGVAFLKKEFFEMGARPVIYGLSKEKLKYKKNGKYIRLLEEKDLSLTEQYRYVPFNLSSNKWIDWSHEREWRWKESNLFEDITQKGSHGCYEHFNGIPIFSDEEKSFSEIGVLVWTREEAKEIQKELTSYYIAEENNYETPFSKDVLANSFIIILEEIEKAVKENRIIDFQTIDGLKAEQLINPLIIHDDTECHYEIIKQAIENAEIAGEKAAIKDNIDNPIDEGPCGSARIISYEIDNPIIQEMIKKGYASGPYDNWVWINLDIKSFQQSLNHSFEAFAPALEILNEELADIFELDHWLD</sequence>
<dbReference type="EMBL" id="BSDY01000016">
    <property type="protein sequence ID" value="GLI57377.1"/>
    <property type="molecule type" value="Genomic_DNA"/>
</dbReference>
<comment type="caution">
    <text evidence="1">The sequence shown here is derived from an EMBL/GenBank/DDBJ whole genome shotgun (WGS) entry which is preliminary data.</text>
</comment>